<protein>
    <submittedName>
        <fullName evidence="5">CsbD-like protein</fullName>
    </submittedName>
</protein>
<evidence type="ECO:0000256" key="1">
    <source>
        <dbReference type="ARBA" id="ARBA00009129"/>
    </source>
</evidence>
<name>A0A480AHK3_9CYAN</name>
<evidence type="ECO:0000313" key="6">
    <source>
        <dbReference type="Proteomes" id="UP000299367"/>
    </source>
</evidence>
<dbReference type="RefSeq" id="WP_137909037.1">
    <property type="nucleotide sequence ID" value="NZ_BJCF01000044.1"/>
</dbReference>
<gene>
    <name evidence="5" type="ORF">NIES80_32820</name>
</gene>
<feature type="region of interest" description="Disordered" evidence="2">
    <location>
        <begin position="112"/>
        <end position="158"/>
    </location>
</feature>
<dbReference type="InterPro" id="IPR008462">
    <property type="entry name" value="CsbD"/>
</dbReference>
<keyword evidence="3" id="KW-0732">Signal</keyword>
<feature type="signal peptide" evidence="3">
    <location>
        <begin position="1"/>
        <end position="27"/>
    </location>
</feature>
<dbReference type="OrthoDB" id="465089at2"/>
<feature type="chain" id="PRO_5019754428" evidence="3">
    <location>
        <begin position="28"/>
        <end position="158"/>
    </location>
</feature>
<dbReference type="AlphaFoldDB" id="A0A480AHK3"/>
<reference evidence="6" key="1">
    <citation type="submission" date="2019-02" db="EMBL/GenBank/DDBJ databases">
        <title>Draft genome sequence of Dolichospermum planctonicum NIES-80.</title>
        <authorList>
            <person name="Yamaguchi H."/>
            <person name="Suzuki S."/>
            <person name="Kawachi M."/>
        </authorList>
    </citation>
    <scope>NUCLEOTIDE SEQUENCE [LARGE SCALE GENOMIC DNA]</scope>
    <source>
        <strain evidence="6">NIES-80</strain>
    </source>
</reference>
<evidence type="ECO:0000259" key="4">
    <source>
        <dbReference type="Pfam" id="PF05532"/>
    </source>
</evidence>
<comment type="caution">
    <text evidence="5">The sequence shown here is derived from an EMBL/GenBank/DDBJ whole genome shotgun (WGS) entry which is preliminary data.</text>
</comment>
<dbReference type="InterPro" id="IPR036629">
    <property type="entry name" value="YjbJ_sf"/>
</dbReference>
<dbReference type="Pfam" id="PF05532">
    <property type="entry name" value="CsbD"/>
    <property type="match status" value="1"/>
</dbReference>
<evidence type="ECO:0000256" key="3">
    <source>
        <dbReference type="SAM" id="SignalP"/>
    </source>
</evidence>
<organism evidence="5 6">
    <name type="scientific">Dolichospermum planctonicum</name>
    <dbReference type="NCBI Taxonomy" id="136072"/>
    <lineage>
        <taxon>Bacteria</taxon>
        <taxon>Bacillati</taxon>
        <taxon>Cyanobacteriota</taxon>
        <taxon>Cyanophyceae</taxon>
        <taxon>Nostocales</taxon>
        <taxon>Aphanizomenonaceae</taxon>
        <taxon>Dolichospermum</taxon>
    </lineage>
</organism>
<dbReference type="Proteomes" id="UP000299367">
    <property type="component" value="Unassembled WGS sequence"/>
</dbReference>
<dbReference type="EMBL" id="BJCF01000044">
    <property type="protein sequence ID" value="GCL43566.1"/>
    <property type="molecule type" value="Genomic_DNA"/>
</dbReference>
<comment type="similarity">
    <text evidence="1">Belongs to the UPF0337 (CsbD) family.</text>
</comment>
<accession>A0A480AHK3</accession>
<dbReference type="SUPFAM" id="SSF69047">
    <property type="entry name" value="Hypothetical protein YjbJ"/>
    <property type="match status" value="1"/>
</dbReference>
<evidence type="ECO:0000313" key="5">
    <source>
        <dbReference type="EMBL" id="GCL43566.1"/>
    </source>
</evidence>
<proteinExistence type="inferred from homology"/>
<feature type="domain" description="CsbD-like" evidence="4">
    <location>
        <begin position="50"/>
        <end position="99"/>
    </location>
</feature>
<sequence>MILLQAFRKFFLTITLVLFLVTSTAFAAEDSLATTLLTQPNSLTQIASMNRVEATTKNIEGKIQEAIGNVRGNKKDQFMGKAKQAESKVRNAVEDIKDGIWKQKSKSVTKDIEAKTERAIDNSIVNPNYLPGGKTKDTKSESRHPADKMKDQIRDTFK</sequence>
<evidence type="ECO:0000256" key="2">
    <source>
        <dbReference type="SAM" id="MobiDB-lite"/>
    </source>
</evidence>
<feature type="compositionally biased region" description="Basic and acidic residues" evidence="2">
    <location>
        <begin position="134"/>
        <end position="158"/>
    </location>
</feature>